<dbReference type="Proteomes" id="UP000586067">
    <property type="component" value="Unassembled WGS sequence"/>
</dbReference>
<protein>
    <submittedName>
        <fullName evidence="4">Fic family protein</fullName>
    </submittedName>
</protein>
<dbReference type="PANTHER" id="PTHR13504">
    <property type="entry name" value="FIDO DOMAIN-CONTAINING PROTEIN DDB_G0283145"/>
    <property type="match status" value="1"/>
</dbReference>
<dbReference type="EMBL" id="JABAEK010000008">
    <property type="protein sequence ID" value="NLQ17926.1"/>
    <property type="molecule type" value="Genomic_DNA"/>
</dbReference>
<feature type="binding site" evidence="2">
    <location>
        <begin position="447"/>
        <end position="454"/>
    </location>
    <ligand>
        <name>ATP</name>
        <dbReference type="ChEBI" id="CHEBI:30616"/>
    </ligand>
</feature>
<dbReference type="PANTHER" id="PTHR13504:SF38">
    <property type="entry name" value="FIDO DOMAIN-CONTAINING PROTEIN"/>
    <property type="match status" value="1"/>
</dbReference>
<proteinExistence type="predicted"/>
<dbReference type="GO" id="GO:0005524">
    <property type="term" value="F:ATP binding"/>
    <property type="evidence" value="ECO:0007669"/>
    <property type="project" value="UniProtKB-KW"/>
</dbReference>
<keyword evidence="5" id="KW-1185">Reference proteome</keyword>
<dbReference type="InterPro" id="IPR003812">
    <property type="entry name" value="Fido"/>
</dbReference>
<dbReference type="PROSITE" id="PS51459">
    <property type="entry name" value="FIDO"/>
    <property type="match status" value="1"/>
</dbReference>
<evidence type="ECO:0000313" key="5">
    <source>
        <dbReference type="Proteomes" id="UP000586067"/>
    </source>
</evidence>
<name>A0A847R754_9GAMM</name>
<dbReference type="Pfam" id="PF02661">
    <property type="entry name" value="Fic"/>
    <property type="match status" value="1"/>
</dbReference>
<feature type="domain" description="Fido" evidence="3">
    <location>
        <begin position="357"/>
        <end position="501"/>
    </location>
</feature>
<dbReference type="Gene3D" id="1.10.3290.10">
    <property type="entry name" value="Fido-like domain"/>
    <property type="match status" value="1"/>
</dbReference>
<gene>
    <name evidence="4" type="ORF">HGG82_09830</name>
</gene>
<evidence type="ECO:0000256" key="2">
    <source>
        <dbReference type="PIRSR" id="PIRSR640198-2"/>
    </source>
</evidence>
<dbReference type="InterPro" id="IPR040198">
    <property type="entry name" value="Fido_containing"/>
</dbReference>
<keyword evidence="2" id="KW-0067">ATP-binding</keyword>
<accession>A0A847R754</accession>
<feature type="active site" evidence="1">
    <location>
        <position position="443"/>
    </location>
</feature>
<keyword evidence="2" id="KW-0547">Nucleotide-binding</keyword>
<evidence type="ECO:0000313" key="4">
    <source>
        <dbReference type="EMBL" id="NLQ17926.1"/>
    </source>
</evidence>
<dbReference type="RefSeq" id="WP_168825196.1">
    <property type="nucleotide sequence ID" value="NZ_CP073013.1"/>
</dbReference>
<comment type="caution">
    <text evidence="4">The sequence shown here is derived from an EMBL/GenBank/DDBJ whole genome shotgun (WGS) entry which is preliminary data.</text>
</comment>
<dbReference type="AlphaFoldDB" id="A0A847R754"/>
<reference evidence="4 5" key="1">
    <citation type="submission" date="2020-04" db="EMBL/GenBank/DDBJ databases">
        <title>Marinomonas sp. M1K-6 isolated from the deep seawater of the Mariana Trench.</title>
        <authorList>
            <person name="Li Y."/>
        </authorList>
    </citation>
    <scope>NUCLEOTIDE SEQUENCE [LARGE SCALE GENOMIC DNA]</scope>
    <source>
        <strain evidence="4 5">M1K-6</strain>
    </source>
</reference>
<evidence type="ECO:0000259" key="3">
    <source>
        <dbReference type="PROSITE" id="PS51459"/>
    </source>
</evidence>
<dbReference type="InterPro" id="IPR036597">
    <property type="entry name" value="Fido-like_dom_sf"/>
</dbReference>
<dbReference type="SUPFAM" id="SSF140931">
    <property type="entry name" value="Fic-like"/>
    <property type="match status" value="1"/>
</dbReference>
<evidence type="ECO:0000256" key="1">
    <source>
        <dbReference type="PIRSR" id="PIRSR640198-1"/>
    </source>
</evidence>
<organism evidence="4 5">
    <name type="scientific">Marinomonas profundi</name>
    <dbReference type="NCBI Taxonomy" id="2726122"/>
    <lineage>
        <taxon>Bacteria</taxon>
        <taxon>Pseudomonadati</taxon>
        <taxon>Pseudomonadota</taxon>
        <taxon>Gammaproteobacteria</taxon>
        <taxon>Oceanospirillales</taxon>
        <taxon>Oceanospirillaceae</taxon>
        <taxon>Marinomonas</taxon>
    </lineage>
</organism>
<sequence>MNPVSQKLADSLEQLAWLQKGGVVAIEFNQLSRLHRERLMKHGFIREVIRGWYIPCMPDEKAGDSTAWYTSFWDFCAVYLSKRFGTQWCLSSEQSISLHIGDRRVPPQLLVRSPKSSNKPTKLLFNTSIFDVRLNLPDTEYIVNLDRLNLYSLSSALVYVSANEYVKSPIQMRTALSMVTDASEILSVLLKGNHSVIAGRLVGAFRNIGRDLIADNILKGMRAADLIVQEVDPFAEKANISFGRRDVSPYVNRIRLMWAQMRTVIIETFPKSKNPLIDIDLYMAAVEDSYVTDAYHSLSIEGYRVTRELIELVRSGNWQADASDEDKKHLDAMAAKGYWDAFQEVKKALRSVIKGENSGQVLEQTHSDWYLALFGPSVAAGIIKQTDLAGYRTGPVYIRQSMHTPPSREALRDMMPTLFDLLTEEENPAVRVVLGHFMFVYIHPYFDGNGRMGRFIMNLMMASGGYPWTVIPVERRTDYMEALEAASSQQDILPFSRFLASLL</sequence>